<organism evidence="1 2">
    <name type="scientific">Promicromonospora aerolata</name>
    <dbReference type="NCBI Taxonomy" id="195749"/>
    <lineage>
        <taxon>Bacteria</taxon>
        <taxon>Bacillati</taxon>
        <taxon>Actinomycetota</taxon>
        <taxon>Actinomycetes</taxon>
        <taxon>Micrococcales</taxon>
        <taxon>Promicromonosporaceae</taxon>
        <taxon>Promicromonospora</taxon>
    </lineage>
</organism>
<proteinExistence type="predicted"/>
<reference evidence="2" key="1">
    <citation type="journal article" date="2019" name="Int. J. Syst. Evol. Microbiol.">
        <title>The Global Catalogue of Microorganisms (GCM) 10K type strain sequencing project: providing services to taxonomists for standard genome sequencing and annotation.</title>
        <authorList>
            <consortium name="The Broad Institute Genomics Platform"/>
            <consortium name="The Broad Institute Genome Sequencing Center for Infectious Disease"/>
            <person name="Wu L."/>
            <person name="Ma J."/>
        </authorList>
    </citation>
    <scope>NUCLEOTIDE SEQUENCE [LARGE SCALE GENOMIC DNA]</scope>
    <source>
        <strain evidence="2">CCM 7043</strain>
    </source>
</reference>
<keyword evidence="2" id="KW-1185">Reference proteome</keyword>
<dbReference type="RefSeq" id="WP_377200467.1">
    <property type="nucleotide sequence ID" value="NZ_JBHUHF010000001.1"/>
</dbReference>
<dbReference type="EMBL" id="JBHUHF010000001">
    <property type="protein sequence ID" value="MFD2028804.1"/>
    <property type="molecule type" value="Genomic_DNA"/>
</dbReference>
<evidence type="ECO:0000313" key="1">
    <source>
        <dbReference type="EMBL" id="MFD2028804.1"/>
    </source>
</evidence>
<dbReference type="Proteomes" id="UP001597338">
    <property type="component" value="Unassembled WGS sequence"/>
</dbReference>
<gene>
    <name evidence="1" type="ORF">ACFSL2_25180</name>
</gene>
<protein>
    <submittedName>
        <fullName evidence="1">Uncharacterized protein</fullName>
    </submittedName>
</protein>
<name>A0ABW4VEU5_9MICO</name>
<comment type="caution">
    <text evidence="1">The sequence shown here is derived from an EMBL/GenBank/DDBJ whole genome shotgun (WGS) entry which is preliminary data.</text>
</comment>
<accession>A0ABW4VEU5</accession>
<sequence length="94" mass="10548">MEVSRGWEFRAVVVEGSPVVIAGVDLWHVQWEPVRMGRVVVAHPAHPAQQHSMSVYQLSGVDPAVFFAAGELSNAVWGFYEPTEAMRRFLLTRI</sequence>
<evidence type="ECO:0000313" key="2">
    <source>
        <dbReference type="Proteomes" id="UP001597338"/>
    </source>
</evidence>